<evidence type="ECO:0000313" key="2">
    <source>
        <dbReference type="EMBL" id="CAD9047182.1"/>
    </source>
</evidence>
<dbReference type="GO" id="GO:0010207">
    <property type="term" value="P:photosystem II assembly"/>
    <property type="evidence" value="ECO:0007669"/>
    <property type="project" value="InterPro"/>
</dbReference>
<dbReference type="PANTHER" id="PTHR34041:SF1">
    <property type="entry name" value="PHOTOSYSTEM II REPAIR PROTEIN PSB27-H1, CHLOROPLASTIC"/>
    <property type="match status" value="1"/>
</dbReference>
<sequence>MGRQDCLVMRCAAAVCLVAAASVGVEGFSVAPAIHTDRRSGAAQPSLRAARPHTTTMGAANLQEGTASTPCGRRSVWVERAALTGLASIMGGLPLILTQEEALAQEAAAPVAPPPAVPVYEKGPKPEVSEFGISKKNYKDDARQVLNHMKYATLQVKGDPDMELINEGLKKEMTDFFSYYRRFNAVSGRTSFSNMYTAINVMAGHYQSYGYKVPLPEKRRKRLMQEFAMIERDLNRGR</sequence>
<dbReference type="InterPro" id="IPR038450">
    <property type="entry name" value="PSII_Psb27_sf"/>
</dbReference>
<dbReference type="Pfam" id="PF13326">
    <property type="entry name" value="PSII_Pbs27"/>
    <property type="match status" value="1"/>
</dbReference>
<dbReference type="AlphaFoldDB" id="A0A7S1JMN8"/>
<dbReference type="Gene3D" id="1.20.58.810">
    <property type="entry name" value="Photosystem II Pbs27"/>
    <property type="match status" value="1"/>
</dbReference>
<evidence type="ECO:0000256" key="1">
    <source>
        <dbReference type="SAM" id="SignalP"/>
    </source>
</evidence>
<dbReference type="PANTHER" id="PTHR34041">
    <property type="entry name" value="PHOTOSYSTEM II REPAIR PROTEIN PSB27-H1, CHLOROPLASTIC"/>
    <property type="match status" value="1"/>
</dbReference>
<dbReference type="GO" id="GO:0009523">
    <property type="term" value="C:photosystem II"/>
    <property type="evidence" value="ECO:0007669"/>
    <property type="project" value="InterPro"/>
</dbReference>
<dbReference type="HAMAP" id="MF_01481">
    <property type="entry name" value="PSII_Psb27"/>
    <property type="match status" value="1"/>
</dbReference>
<proteinExistence type="inferred from homology"/>
<feature type="signal peptide" evidence="1">
    <location>
        <begin position="1"/>
        <end position="27"/>
    </location>
</feature>
<name>A0A7S1JMN8_9ALVE</name>
<reference evidence="2" key="1">
    <citation type="submission" date="2021-01" db="EMBL/GenBank/DDBJ databases">
        <authorList>
            <person name="Corre E."/>
            <person name="Pelletier E."/>
            <person name="Niang G."/>
            <person name="Scheremetjew M."/>
            <person name="Finn R."/>
            <person name="Kale V."/>
            <person name="Holt S."/>
            <person name="Cochrane G."/>
            <person name="Meng A."/>
            <person name="Brown T."/>
            <person name="Cohen L."/>
        </authorList>
    </citation>
    <scope>NUCLEOTIDE SEQUENCE</scope>
    <source>
        <strain evidence="2">CCMP3346</strain>
    </source>
</reference>
<organism evidence="2">
    <name type="scientific">Vitrella brassicaformis</name>
    <dbReference type="NCBI Taxonomy" id="1169539"/>
    <lineage>
        <taxon>Eukaryota</taxon>
        <taxon>Sar</taxon>
        <taxon>Alveolata</taxon>
        <taxon>Colpodellida</taxon>
        <taxon>Vitrellaceae</taxon>
        <taxon>Vitrella</taxon>
    </lineage>
</organism>
<feature type="chain" id="PRO_5031569756" description="Photosystem II 11 kDa protein" evidence="1">
    <location>
        <begin position="28"/>
        <end position="238"/>
    </location>
</feature>
<protein>
    <recommendedName>
        <fullName evidence="3">Photosystem II 11 kDa protein</fullName>
    </recommendedName>
</protein>
<gene>
    <name evidence="2" type="ORF">VBRA1451_LOCUS2236</name>
</gene>
<dbReference type="InterPro" id="IPR025585">
    <property type="entry name" value="PSII_Psb27"/>
</dbReference>
<accession>A0A7S1JMN8</accession>
<keyword evidence="1" id="KW-0732">Signal</keyword>
<evidence type="ECO:0008006" key="3">
    <source>
        <dbReference type="Google" id="ProtNLM"/>
    </source>
</evidence>
<dbReference type="GO" id="GO:0010206">
    <property type="term" value="P:photosystem II repair"/>
    <property type="evidence" value="ECO:0007669"/>
    <property type="project" value="InterPro"/>
</dbReference>
<dbReference type="EMBL" id="HBGB01003827">
    <property type="protein sequence ID" value="CAD9047182.1"/>
    <property type="molecule type" value="Transcribed_RNA"/>
</dbReference>